<dbReference type="Pfam" id="PF13302">
    <property type="entry name" value="Acetyltransf_3"/>
    <property type="match status" value="1"/>
</dbReference>
<organism evidence="2 3">
    <name type="scientific">Pyruvatibacter mobilis</name>
    <dbReference type="NCBI Taxonomy" id="1712261"/>
    <lineage>
        <taxon>Bacteria</taxon>
        <taxon>Pseudomonadati</taxon>
        <taxon>Pseudomonadota</taxon>
        <taxon>Alphaproteobacteria</taxon>
        <taxon>Hyphomicrobiales</taxon>
        <taxon>Parvibaculaceae</taxon>
        <taxon>Pyruvatibacter</taxon>
    </lineage>
</organism>
<dbReference type="InterPro" id="IPR000182">
    <property type="entry name" value="GNAT_dom"/>
</dbReference>
<sequence length="171" mass="19193">MDIRLETDRLILRRYREDDFDVYAAMQGDPEVARFLGGVRDLAGAREHFDKAQAHWRSKGYGKFAVEEKVSGLMVGRVGPTLHGDEPEIELGWTMARAAWGRGYATEAARLCAAWMFRALGLNEVVSFIDPANTASIRVAEKLGQIHTRDMLYDGEPLRVYAVSRSDFIGV</sequence>
<name>A0A845QBP6_9HYPH</name>
<evidence type="ECO:0000313" key="3">
    <source>
        <dbReference type="Proteomes" id="UP000470384"/>
    </source>
</evidence>
<dbReference type="SUPFAM" id="SSF55729">
    <property type="entry name" value="Acyl-CoA N-acyltransferases (Nat)"/>
    <property type="match status" value="1"/>
</dbReference>
<dbReference type="OrthoDB" id="6293260at2"/>
<dbReference type="InterPro" id="IPR051531">
    <property type="entry name" value="N-acetyltransferase"/>
</dbReference>
<evidence type="ECO:0000313" key="2">
    <source>
        <dbReference type="EMBL" id="NBG95590.1"/>
    </source>
</evidence>
<dbReference type="Gene3D" id="3.40.630.30">
    <property type="match status" value="1"/>
</dbReference>
<dbReference type="GO" id="GO:0016747">
    <property type="term" value="F:acyltransferase activity, transferring groups other than amino-acyl groups"/>
    <property type="evidence" value="ECO:0007669"/>
    <property type="project" value="InterPro"/>
</dbReference>
<protein>
    <submittedName>
        <fullName evidence="2">GNAT family N-acetyltransferase</fullName>
    </submittedName>
</protein>
<gene>
    <name evidence="2" type="ORF">GTQ45_07565</name>
</gene>
<keyword evidence="3" id="KW-1185">Reference proteome</keyword>
<dbReference type="PANTHER" id="PTHR43792">
    <property type="entry name" value="GNAT FAMILY, PUTATIVE (AFU_ORTHOLOGUE AFUA_3G00765)-RELATED-RELATED"/>
    <property type="match status" value="1"/>
</dbReference>
<dbReference type="RefSeq" id="WP_160587528.1">
    <property type="nucleotide sequence ID" value="NZ_BMHN01000001.1"/>
</dbReference>
<comment type="caution">
    <text evidence="2">The sequence shown here is derived from an EMBL/GenBank/DDBJ whole genome shotgun (WGS) entry which is preliminary data.</text>
</comment>
<dbReference type="Proteomes" id="UP000470384">
    <property type="component" value="Unassembled WGS sequence"/>
</dbReference>
<dbReference type="EMBL" id="WXYQ01000005">
    <property type="protein sequence ID" value="NBG95590.1"/>
    <property type="molecule type" value="Genomic_DNA"/>
</dbReference>
<dbReference type="InterPro" id="IPR016181">
    <property type="entry name" value="Acyl_CoA_acyltransferase"/>
</dbReference>
<accession>A0A845QBP6</accession>
<proteinExistence type="predicted"/>
<dbReference type="AlphaFoldDB" id="A0A845QBP6"/>
<dbReference type="PROSITE" id="PS51186">
    <property type="entry name" value="GNAT"/>
    <property type="match status" value="1"/>
</dbReference>
<keyword evidence="2" id="KW-0808">Transferase</keyword>
<evidence type="ECO:0000259" key="1">
    <source>
        <dbReference type="PROSITE" id="PS51186"/>
    </source>
</evidence>
<feature type="domain" description="N-acetyltransferase" evidence="1">
    <location>
        <begin position="10"/>
        <end position="163"/>
    </location>
</feature>
<dbReference type="PANTHER" id="PTHR43792:SF1">
    <property type="entry name" value="N-ACETYLTRANSFERASE DOMAIN-CONTAINING PROTEIN"/>
    <property type="match status" value="1"/>
</dbReference>
<dbReference type="GeneID" id="300654944"/>
<reference evidence="2 3" key="1">
    <citation type="journal article" date="2016" name="Int. J. Syst. Evol. Microbiol.">
        <title>Pyruvatibacter mobilis gen. nov., sp. nov., a marine bacterium from the culture broth of Picochlorum sp. 122.</title>
        <authorList>
            <person name="Wang G."/>
            <person name="Tang M."/>
            <person name="Wu H."/>
            <person name="Dai S."/>
            <person name="Li T."/>
            <person name="Chen C."/>
            <person name="He H."/>
            <person name="Fan J."/>
            <person name="Xiang W."/>
            <person name="Li X."/>
        </authorList>
    </citation>
    <scope>NUCLEOTIDE SEQUENCE [LARGE SCALE GENOMIC DNA]</scope>
    <source>
        <strain evidence="2 3">GYP-11</strain>
    </source>
</reference>